<dbReference type="AlphaFoldDB" id="A0A3S3REC5"/>
<dbReference type="EMBL" id="SBIP01000004">
    <property type="protein sequence ID" value="RWX75435.1"/>
    <property type="molecule type" value="Genomic_DNA"/>
</dbReference>
<dbReference type="PIRSF" id="PIRSF003085">
    <property type="entry name" value="CMAS"/>
    <property type="match status" value="1"/>
</dbReference>
<dbReference type="InterPro" id="IPR020803">
    <property type="entry name" value="MeTfrase_dom"/>
</dbReference>
<evidence type="ECO:0000256" key="2">
    <source>
        <dbReference type="ARBA" id="ARBA00022603"/>
    </source>
</evidence>
<dbReference type="InterPro" id="IPR029063">
    <property type="entry name" value="SAM-dependent_MTases_sf"/>
</dbReference>
<comment type="caution">
    <text evidence="8">The sequence shown here is derived from an EMBL/GenBank/DDBJ whole genome shotgun (WGS) entry which is preliminary data.</text>
</comment>
<evidence type="ECO:0000256" key="6">
    <source>
        <dbReference type="PIRSR" id="PIRSR003085-1"/>
    </source>
</evidence>
<gene>
    <name evidence="8" type="ORF">EPK99_17180</name>
</gene>
<evidence type="ECO:0000313" key="8">
    <source>
        <dbReference type="EMBL" id="RWX75435.1"/>
    </source>
</evidence>
<accession>A0A3S3REC5</accession>
<comment type="similarity">
    <text evidence="1">Belongs to the CFA/CMAS family.</text>
</comment>
<evidence type="ECO:0000256" key="4">
    <source>
        <dbReference type="ARBA" id="ARBA00022691"/>
    </source>
</evidence>
<dbReference type="RefSeq" id="WP_128444321.1">
    <property type="nucleotide sequence ID" value="NZ_SBIP01000004.1"/>
</dbReference>
<dbReference type="SMART" id="SM00828">
    <property type="entry name" value="PKS_MT"/>
    <property type="match status" value="1"/>
</dbReference>
<keyword evidence="5" id="KW-0443">Lipid metabolism</keyword>
<evidence type="ECO:0000259" key="7">
    <source>
        <dbReference type="SMART" id="SM00828"/>
    </source>
</evidence>
<keyword evidence="4" id="KW-0949">S-adenosyl-L-methionine</keyword>
<keyword evidence="9" id="KW-1185">Reference proteome</keyword>
<sequence>MSQSDQYSGLGLVASTQPARTSWTARLFRKWLRNVQYGHLRIVLPSGEQIEQAGAWPGPEATIVVKRWRLLRRLLAAGDIGFAEGYIEQDWTTPDLTSLLKFAARNIEALSGAAQGNAVIRLANRLRHHLNANTRRGSRRNIEAHYDLGNEFYAAWLDPSMLYSSALYDEDAPTLEAAQQRKLDRIREKLDLSSGTSVLEIGCGWGALAVDLAGRAGAKVTGITLSPSQLAWAKDLVLRSGLNEHVSLELRDYRDIEGTFDRIVSIEMFEAVGERYWPDYFAALKRSMKAEGRAVLQIISINKQHFDRYRCKADFIQKYIFPGGFLPSDAALKAKVEQSGLRLVEIEHFGKSYALTLAEWRARFNANWDRVAALGFDERFHRLWNYYLAYCEAGFEEGRIDVGFYTIEHASAGRAREDKA</sequence>
<keyword evidence="2 8" id="KW-0489">Methyltransferase</keyword>
<dbReference type="InterPro" id="IPR003333">
    <property type="entry name" value="CMAS"/>
</dbReference>
<dbReference type="GO" id="GO:0008610">
    <property type="term" value="P:lipid biosynthetic process"/>
    <property type="evidence" value="ECO:0007669"/>
    <property type="project" value="InterPro"/>
</dbReference>
<dbReference type="GO" id="GO:0008168">
    <property type="term" value="F:methyltransferase activity"/>
    <property type="evidence" value="ECO:0007669"/>
    <property type="project" value="UniProtKB-KW"/>
</dbReference>
<evidence type="ECO:0000256" key="5">
    <source>
        <dbReference type="ARBA" id="ARBA00023098"/>
    </source>
</evidence>
<proteinExistence type="inferred from homology"/>
<reference evidence="8 9" key="1">
    <citation type="submission" date="2019-01" db="EMBL/GenBank/DDBJ databases">
        <title>The draft genome of Rhizobium sp. 24NR.</title>
        <authorList>
            <person name="Liu L."/>
            <person name="Liang L."/>
            <person name="Shi S."/>
            <person name="Xu L."/>
            <person name="Wang X."/>
            <person name="Li L."/>
            <person name="Zhang X."/>
        </authorList>
    </citation>
    <scope>NUCLEOTIDE SEQUENCE [LARGE SCALE GENOMIC DNA]</scope>
    <source>
        <strain evidence="8 9">24NR</strain>
    </source>
</reference>
<organism evidence="8 9">
    <name type="scientific">Neorhizobium lilium</name>
    <dbReference type="NCBI Taxonomy" id="2503024"/>
    <lineage>
        <taxon>Bacteria</taxon>
        <taxon>Pseudomonadati</taxon>
        <taxon>Pseudomonadota</taxon>
        <taxon>Alphaproteobacteria</taxon>
        <taxon>Hyphomicrobiales</taxon>
        <taxon>Rhizobiaceae</taxon>
        <taxon>Rhizobium/Agrobacterium group</taxon>
        <taxon>Neorhizobium</taxon>
    </lineage>
</organism>
<evidence type="ECO:0000256" key="1">
    <source>
        <dbReference type="ARBA" id="ARBA00010815"/>
    </source>
</evidence>
<dbReference type="Proteomes" id="UP000287687">
    <property type="component" value="Unassembled WGS sequence"/>
</dbReference>
<dbReference type="PANTHER" id="PTHR43667">
    <property type="entry name" value="CYCLOPROPANE-FATTY-ACYL-PHOSPHOLIPID SYNTHASE"/>
    <property type="match status" value="1"/>
</dbReference>
<dbReference type="OrthoDB" id="9782855at2"/>
<feature type="active site" evidence="6">
    <location>
        <position position="391"/>
    </location>
</feature>
<dbReference type="Pfam" id="PF02353">
    <property type="entry name" value="CMAS"/>
    <property type="match status" value="1"/>
</dbReference>
<dbReference type="GO" id="GO:0032259">
    <property type="term" value="P:methylation"/>
    <property type="evidence" value="ECO:0007669"/>
    <property type="project" value="UniProtKB-KW"/>
</dbReference>
<dbReference type="InterPro" id="IPR050723">
    <property type="entry name" value="CFA/CMAS"/>
</dbReference>
<keyword evidence="3 8" id="KW-0808">Transferase</keyword>
<dbReference type="PANTHER" id="PTHR43667:SF2">
    <property type="entry name" value="FATTY ACID C-METHYL TRANSFERASE"/>
    <property type="match status" value="1"/>
</dbReference>
<name>A0A3S3REC5_9HYPH</name>
<protein>
    <submittedName>
        <fullName evidence="8">Class I SAM-dependent methyltransferase</fullName>
    </submittedName>
</protein>
<dbReference type="CDD" id="cd02440">
    <property type="entry name" value="AdoMet_MTases"/>
    <property type="match status" value="1"/>
</dbReference>
<dbReference type="Gene3D" id="3.40.50.150">
    <property type="entry name" value="Vaccinia Virus protein VP39"/>
    <property type="match status" value="1"/>
</dbReference>
<feature type="domain" description="Polyketide synthase-like methyltransferase" evidence="7">
    <location>
        <begin position="152"/>
        <end position="376"/>
    </location>
</feature>
<evidence type="ECO:0000313" key="9">
    <source>
        <dbReference type="Proteomes" id="UP000287687"/>
    </source>
</evidence>
<evidence type="ECO:0000256" key="3">
    <source>
        <dbReference type="ARBA" id="ARBA00022679"/>
    </source>
</evidence>
<dbReference type="SUPFAM" id="SSF53335">
    <property type="entry name" value="S-adenosyl-L-methionine-dependent methyltransferases"/>
    <property type="match status" value="1"/>
</dbReference>